<accession>A0A653CVD2</accession>
<evidence type="ECO:0000313" key="1">
    <source>
        <dbReference type="EMBL" id="VEN51649.1"/>
    </source>
</evidence>
<reference evidence="1 2" key="1">
    <citation type="submission" date="2019-01" db="EMBL/GenBank/DDBJ databases">
        <authorList>
            <person name="Sayadi A."/>
        </authorList>
    </citation>
    <scope>NUCLEOTIDE SEQUENCE [LARGE SCALE GENOMIC DNA]</scope>
</reference>
<dbReference type="Proteomes" id="UP000410492">
    <property type="component" value="Unassembled WGS sequence"/>
</dbReference>
<dbReference type="EMBL" id="CAACVG010008964">
    <property type="protein sequence ID" value="VEN51649.1"/>
    <property type="molecule type" value="Genomic_DNA"/>
</dbReference>
<protein>
    <submittedName>
        <fullName evidence="1">Uncharacterized protein</fullName>
    </submittedName>
</protein>
<keyword evidence="2" id="KW-1185">Reference proteome</keyword>
<proteinExistence type="predicted"/>
<evidence type="ECO:0000313" key="2">
    <source>
        <dbReference type="Proteomes" id="UP000410492"/>
    </source>
</evidence>
<name>A0A653CVD2_CALMS</name>
<dbReference type="AlphaFoldDB" id="A0A653CVD2"/>
<gene>
    <name evidence="1" type="ORF">CALMAC_LOCUS12039</name>
</gene>
<organism evidence="1 2">
    <name type="scientific">Callosobruchus maculatus</name>
    <name type="common">Southern cowpea weevil</name>
    <name type="synonym">Pulse bruchid</name>
    <dbReference type="NCBI Taxonomy" id="64391"/>
    <lineage>
        <taxon>Eukaryota</taxon>
        <taxon>Metazoa</taxon>
        <taxon>Ecdysozoa</taxon>
        <taxon>Arthropoda</taxon>
        <taxon>Hexapoda</taxon>
        <taxon>Insecta</taxon>
        <taxon>Pterygota</taxon>
        <taxon>Neoptera</taxon>
        <taxon>Endopterygota</taxon>
        <taxon>Coleoptera</taxon>
        <taxon>Polyphaga</taxon>
        <taxon>Cucujiformia</taxon>
        <taxon>Chrysomeloidea</taxon>
        <taxon>Chrysomelidae</taxon>
        <taxon>Bruchinae</taxon>
        <taxon>Bruchini</taxon>
        <taxon>Callosobruchus</taxon>
    </lineage>
</organism>
<sequence length="73" mass="8687">MSRLKKCILLRADYRRQYYSSLKVYFFHILCSQEAVEEIKTSKICLSLSELTINWSGGEHTKIKFHMKDKDVK</sequence>